<reference evidence="1 2" key="1">
    <citation type="submission" date="2019-01" db="EMBL/GenBank/DDBJ databases">
        <title>Mucilaginibacter antarcticum sp. nov., isolated from antarctic soil.</title>
        <authorList>
            <person name="Yan Y.-Q."/>
            <person name="Du Z.-J."/>
        </authorList>
    </citation>
    <scope>NUCLEOTIDE SEQUENCE [LARGE SCALE GENOMIC DNA]</scope>
    <source>
        <strain evidence="1 2">F01003</strain>
    </source>
</reference>
<evidence type="ECO:0000313" key="1">
    <source>
        <dbReference type="EMBL" id="RWY45991.1"/>
    </source>
</evidence>
<comment type="caution">
    <text evidence="1">The sequence shown here is derived from an EMBL/GenBank/DDBJ whole genome shotgun (WGS) entry which is preliminary data.</text>
</comment>
<dbReference type="AlphaFoldDB" id="A0A444MH61"/>
<sequence length="436" mass="48674">MPFDELIETLKQQYETETGWGDSRSWSNQDFINLSGRIHQRTGVTLSHVTLKRIWGKVKYDSLPNTYTLDTLAHYIGFSGWRSFVTAHQKNGGTNVAVLEDVIVTPEPGQIPAPKPVAPINPTNRRIWQITAGIALIAGIVITYLSINKNPPQVVDADYTFSSKTVVTAGVPNSVIFNYDAKKAPGDSVIIQQSWDKTLRQKVSKLDKQHTSIYYYPDYYHAKLIVNNRVVKQHDLLIKSNGWVSAVTLSPVPVYFDSVDVMKDGKMGLPIQQIIAHNIKTEPVAPYVLFSNVKDFGEIYSDDFVFETLLKNDYSGGANACQQTHIYILCKGTAVGIPLCVKGCVSNVDFIFTNYFKSGKKQDLSMFGADFGKFVKVSVESHNRVAKIYMDDKLVYTVSSGIIRSKIIGIDFSFQGTGSVDYVKLSNGKVNYQDNF</sequence>
<evidence type="ECO:0000313" key="2">
    <source>
        <dbReference type="Proteomes" id="UP000286701"/>
    </source>
</evidence>
<name>A0A444MH61_9SPHI</name>
<accession>A0A444MH61</accession>
<gene>
    <name evidence="1" type="ORF">EPL05_23365</name>
</gene>
<dbReference type="Proteomes" id="UP000286701">
    <property type="component" value="Unassembled WGS sequence"/>
</dbReference>
<keyword evidence="2" id="KW-1185">Reference proteome</keyword>
<proteinExistence type="predicted"/>
<organism evidence="1 2">
    <name type="scientific">Mucilaginibacter gilvus</name>
    <dbReference type="NCBI Taxonomy" id="2305909"/>
    <lineage>
        <taxon>Bacteria</taxon>
        <taxon>Pseudomonadati</taxon>
        <taxon>Bacteroidota</taxon>
        <taxon>Sphingobacteriia</taxon>
        <taxon>Sphingobacteriales</taxon>
        <taxon>Sphingobacteriaceae</taxon>
        <taxon>Mucilaginibacter</taxon>
    </lineage>
</organism>
<protein>
    <submittedName>
        <fullName evidence="1">Uncharacterized protein</fullName>
    </submittedName>
</protein>
<dbReference type="EMBL" id="SBIW01000031">
    <property type="protein sequence ID" value="RWY45991.1"/>
    <property type="molecule type" value="Genomic_DNA"/>
</dbReference>
<dbReference type="RefSeq" id="WP_128536408.1">
    <property type="nucleotide sequence ID" value="NZ_SBIW01000031.1"/>
</dbReference>
<dbReference type="OrthoDB" id="639802at2"/>